<feature type="compositionally biased region" description="Polar residues" evidence="1">
    <location>
        <begin position="1"/>
        <end position="10"/>
    </location>
</feature>
<feature type="region of interest" description="Disordered" evidence="1">
    <location>
        <begin position="1"/>
        <end position="24"/>
    </location>
</feature>
<dbReference type="EMBL" id="KB446562">
    <property type="protein sequence ID" value="EME79416.1"/>
    <property type="molecule type" value="Genomic_DNA"/>
</dbReference>
<accession>M3A467</accession>
<reference evidence="2 3" key="1">
    <citation type="journal article" date="2012" name="PLoS Pathog.">
        <title>Diverse lifestyles and strategies of plant pathogenesis encoded in the genomes of eighteen Dothideomycetes fungi.</title>
        <authorList>
            <person name="Ohm R.A."/>
            <person name="Feau N."/>
            <person name="Henrissat B."/>
            <person name="Schoch C.L."/>
            <person name="Horwitz B.A."/>
            <person name="Barry K.W."/>
            <person name="Condon B.J."/>
            <person name="Copeland A.C."/>
            <person name="Dhillon B."/>
            <person name="Glaser F."/>
            <person name="Hesse C.N."/>
            <person name="Kosti I."/>
            <person name="LaButti K."/>
            <person name="Lindquist E.A."/>
            <person name="Lucas S."/>
            <person name="Salamov A.A."/>
            <person name="Bradshaw R.E."/>
            <person name="Ciuffetti L."/>
            <person name="Hamelin R.C."/>
            <person name="Kema G.H.J."/>
            <person name="Lawrence C."/>
            <person name="Scott J.A."/>
            <person name="Spatafora J.W."/>
            <person name="Turgeon B.G."/>
            <person name="de Wit P.J.G.M."/>
            <person name="Zhong S."/>
            <person name="Goodwin S.B."/>
            <person name="Grigoriev I.V."/>
        </authorList>
    </citation>
    <scope>NUCLEOTIDE SEQUENCE [LARGE SCALE GENOMIC DNA]</scope>
    <source>
        <strain evidence="2 3">CIRAD86</strain>
    </source>
</reference>
<evidence type="ECO:0000313" key="3">
    <source>
        <dbReference type="Proteomes" id="UP000016932"/>
    </source>
</evidence>
<dbReference type="KEGG" id="pfj:MYCFIDRAFT_212216"/>
<keyword evidence="3" id="KW-1185">Reference proteome</keyword>
<dbReference type="VEuPathDB" id="FungiDB:MYCFIDRAFT_212216"/>
<dbReference type="RefSeq" id="XP_007930135.1">
    <property type="nucleotide sequence ID" value="XM_007931944.1"/>
</dbReference>
<protein>
    <submittedName>
        <fullName evidence="2">Uncharacterized protein</fullName>
    </submittedName>
</protein>
<evidence type="ECO:0000256" key="1">
    <source>
        <dbReference type="SAM" id="MobiDB-lite"/>
    </source>
</evidence>
<dbReference type="Proteomes" id="UP000016932">
    <property type="component" value="Unassembled WGS sequence"/>
</dbReference>
<evidence type="ECO:0000313" key="2">
    <source>
        <dbReference type="EMBL" id="EME79416.1"/>
    </source>
</evidence>
<dbReference type="AlphaFoldDB" id="M3A467"/>
<dbReference type="HOGENOM" id="CLU_1971495_0_0_1"/>
<dbReference type="GeneID" id="19337647"/>
<organism evidence="2 3">
    <name type="scientific">Pseudocercospora fijiensis (strain CIRAD86)</name>
    <name type="common">Black leaf streak disease fungus</name>
    <name type="synonym">Mycosphaerella fijiensis</name>
    <dbReference type="NCBI Taxonomy" id="383855"/>
    <lineage>
        <taxon>Eukaryota</taxon>
        <taxon>Fungi</taxon>
        <taxon>Dikarya</taxon>
        <taxon>Ascomycota</taxon>
        <taxon>Pezizomycotina</taxon>
        <taxon>Dothideomycetes</taxon>
        <taxon>Dothideomycetidae</taxon>
        <taxon>Mycosphaerellales</taxon>
        <taxon>Mycosphaerellaceae</taxon>
        <taxon>Pseudocercospora</taxon>
    </lineage>
</organism>
<name>M3A467_PSEFD</name>
<gene>
    <name evidence="2" type="ORF">MYCFIDRAFT_212216</name>
</gene>
<sequence>MLSAATATDTTRAHKSPGVRSPGAQYTGILRLAHKTSAPEQASLAALASGPDPDWQSVPVFTTVRAAVIATLSYVIHPASWPLRRSIYGSERRQDATVRPSSSAVLTACREKARRMSRVSMDCLITM</sequence>
<proteinExistence type="predicted"/>